<dbReference type="RefSeq" id="WP_068330393.1">
    <property type="nucleotide sequence ID" value="NZ_LVHF01000015.1"/>
</dbReference>
<proteinExistence type="predicted"/>
<comment type="caution">
    <text evidence="1">The sequence shown here is derived from an EMBL/GenBank/DDBJ whole genome shotgun (WGS) entry which is preliminary data.</text>
</comment>
<name>A0A178KK16_9GAMM</name>
<gene>
    <name evidence="1" type="ORF">A3K86_08200</name>
</gene>
<dbReference type="EMBL" id="LVHF01000015">
    <property type="protein sequence ID" value="OAN16912.1"/>
    <property type="molecule type" value="Genomic_DNA"/>
</dbReference>
<reference evidence="1 2" key="1">
    <citation type="submission" date="2016-03" db="EMBL/GenBank/DDBJ databases">
        <title>Photobacterium proteolyticum sp. nov. a protease producing bacterium isolated from ocean sediments of Laizhou Bay.</title>
        <authorList>
            <person name="Li Y."/>
        </authorList>
    </citation>
    <scope>NUCLEOTIDE SEQUENCE [LARGE SCALE GENOMIC DNA]</scope>
    <source>
        <strain evidence="1 2">R-40508</strain>
    </source>
</reference>
<dbReference type="Proteomes" id="UP000078503">
    <property type="component" value="Unassembled WGS sequence"/>
</dbReference>
<accession>A0A178KK16</accession>
<evidence type="ECO:0000313" key="1">
    <source>
        <dbReference type="EMBL" id="OAN16912.1"/>
    </source>
</evidence>
<dbReference type="AlphaFoldDB" id="A0A178KK16"/>
<sequence>MQFNYSTLAASLALALTLTGCNDSDSNNNTVSGNTIKVIDGYLSQAEVCIDRNNNQSCDTGEALSTLTNAKGEITIPEADAKHPIIARAIAGKTTDSDKAGALGNSYELIAEAGSKVVTPFTTMAKVQQKTLDELATDLNLPSDVISGDYVAMKASEEKAKEAHLLARSVTTELAPSVKDNQAAALATTTQTIQTEINNQVNAGANLDDITIEVDDSGKASSATIIRSLDAYLKDGDSQFTSMNQYYALKEGIFKVKVSGDGELTVTNKSGATDTTQYSTDGNALVLTDGKNTERDTFIYITEDLSLSVTDQSDLTLWTKGSLTTSKTLTKAHFDGKTWYYLSDDAPKDSSKAQPMVAKMVFGQDKVTITEPYGKSPTDAMELPWEIKNDKLIVDFPEGEADFNVTLYLEDTNMMAVYNYSTTRMGVYDLLIKDKTMADTLYTTWKSVK</sequence>
<dbReference type="OrthoDB" id="5897571at2"/>
<evidence type="ECO:0000313" key="2">
    <source>
        <dbReference type="Proteomes" id="UP000078503"/>
    </source>
</evidence>
<dbReference type="STRING" id="858640.A3K86_08200"/>
<keyword evidence="2" id="KW-1185">Reference proteome</keyword>
<protein>
    <submittedName>
        <fullName evidence="1">Uncharacterized protein</fullName>
    </submittedName>
</protein>
<organism evidence="1 2">
    <name type="scientific">Photobacterium jeanii</name>
    <dbReference type="NCBI Taxonomy" id="858640"/>
    <lineage>
        <taxon>Bacteria</taxon>
        <taxon>Pseudomonadati</taxon>
        <taxon>Pseudomonadota</taxon>
        <taxon>Gammaproteobacteria</taxon>
        <taxon>Vibrionales</taxon>
        <taxon>Vibrionaceae</taxon>
        <taxon>Photobacterium</taxon>
    </lineage>
</organism>